<evidence type="ECO:0000313" key="2">
    <source>
        <dbReference type="EMBL" id="VVE55108.1"/>
    </source>
</evidence>
<gene>
    <name evidence="2" type="ORF">PCO31111_05014</name>
</gene>
<dbReference type="InterPro" id="IPR045465">
    <property type="entry name" value="Trans_reg_dom"/>
</dbReference>
<dbReference type="AlphaFoldDB" id="A0A5E4Z342"/>
<sequence length="370" mass="42191">MTNGSDAAERVLRFVRRADWKDEDLYPNDDMLDATAWAWELLRRSREYDEDFAKWGKAFADVPAKPRDDMPVSSYVCDPPPLTADSSYLAYSQAFPEHTVVSVKDFIRLRWGLLALPDPSMTWDEVFRANKDRSLNAHARLAWMFSGNAIEVIREPAADISKANRPTFVTVACGADEVVVRLMIGGDPQEYGRALTRELEKFFVGGSRHGARRTLTYGEVKTIPHPETGEPVQGIFLDPDGGRWSDSPVIEIQESRWSELGVKRASLLRILRMGDLLADFERGELVLSQQKRGRVLQVSVHPDVSVAELGHALHKHIDQGQFFKEKDKNLSDVRDVRKWLDDANEFICNKRYLRLSRTRFEEESEVPRSA</sequence>
<evidence type="ECO:0000259" key="1">
    <source>
        <dbReference type="Pfam" id="PF20109"/>
    </source>
</evidence>
<reference evidence="2 3" key="1">
    <citation type="submission" date="2019-08" db="EMBL/GenBank/DDBJ databases">
        <authorList>
            <person name="Peeters C."/>
        </authorList>
    </citation>
    <scope>NUCLEOTIDE SEQUENCE [LARGE SCALE GENOMIC DNA]</scope>
    <source>
        <strain evidence="2 3">LMG 31111</strain>
    </source>
</reference>
<dbReference type="Pfam" id="PF20109">
    <property type="entry name" value="Trans_reg_dom"/>
    <property type="match status" value="1"/>
</dbReference>
<dbReference type="RefSeq" id="WP_150587231.1">
    <property type="nucleotide sequence ID" value="NZ_CABPSE010000029.1"/>
</dbReference>
<dbReference type="Proteomes" id="UP000383971">
    <property type="component" value="Unassembled WGS sequence"/>
</dbReference>
<protein>
    <recommendedName>
        <fullName evidence="1">Transcriptional regulator-like domain-containing protein</fullName>
    </recommendedName>
</protein>
<organism evidence="2 3">
    <name type="scientific">Pandoraea communis</name>
    <dbReference type="NCBI Taxonomy" id="2508297"/>
    <lineage>
        <taxon>Bacteria</taxon>
        <taxon>Pseudomonadati</taxon>
        <taxon>Pseudomonadota</taxon>
        <taxon>Betaproteobacteria</taxon>
        <taxon>Burkholderiales</taxon>
        <taxon>Burkholderiaceae</taxon>
        <taxon>Pandoraea</taxon>
    </lineage>
</organism>
<feature type="domain" description="Transcriptional regulator-like" evidence="1">
    <location>
        <begin position="19"/>
        <end position="57"/>
    </location>
</feature>
<keyword evidence="3" id="KW-1185">Reference proteome</keyword>
<dbReference type="EMBL" id="CABPSE010000029">
    <property type="protein sequence ID" value="VVE55108.1"/>
    <property type="molecule type" value="Genomic_DNA"/>
</dbReference>
<evidence type="ECO:0000313" key="3">
    <source>
        <dbReference type="Proteomes" id="UP000383971"/>
    </source>
</evidence>
<proteinExistence type="predicted"/>
<name>A0A5E4Z342_9BURK</name>
<accession>A0A5E4Z342</accession>